<evidence type="ECO:0000256" key="1">
    <source>
        <dbReference type="SAM" id="Phobius"/>
    </source>
</evidence>
<dbReference type="EMBL" id="PZPL01000001">
    <property type="protein sequence ID" value="PTL72579.1"/>
    <property type="molecule type" value="Genomic_DNA"/>
</dbReference>
<evidence type="ECO:0000313" key="2">
    <source>
        <dbReference type="EMBL" id="PTL72579.1"/>
    </source>
</evidence>
<gene>
    <name evidence="2" type="ORF">C1I63_06760</name>
</gene>
<keyword evidence="1" id="KW-0472">Membrane</keyword>
<dbReference type="RefSeq" id="WP_107574264.1">
    <property type="nucleotide sequence ID" value="NZ_PZPL01000001.1"/>
</dbReference>
<organism evidence="2 3">
    <name type="scientific">Rathayibacter caricis DSM 15933</name>
    <dbReference type="NCBI Taxonomy" id="1328867"/>
    <lineage>
        <taxon>Bacteria</taxon>
        <taxon>Bacillati</taxon>
        <taxon>Actinomycetota</taxon>
        <taxon>Actinomycetes</taxon>
        <taxon>Micrococcales</taxon>
        <taxon>Microbacteriaceae</taxon>
        <taxon>Rathayibacter</taxon>
    </lineage>
</organism>
<keyword evidence="1" id="KW-1133">Transmembrane helix</keyword>
<keyword evidence="1" id="KW-0812">Transmembrane</keyword>
<name>A0A2T4USS1_9MICO</name>
<feature type="transmembrane region" description="Helical" evidence="1">
    <location>
        <begin position="7"/>
        <end position="26"/>
    </location>
</feature>
<proteinExistence type="predicted"/>
<keyword evidence="3" id="KW-1185">Reference proteome</keyword>
<sequence length="198" mass="21575">MKESIERWSTLAGCTAVIAGAAVLMSVGQSRWAAALCGLLLAAMLWYLSRRGALLTERVLRRLLPDAVLFPARGHDAGDDLGVKDLTDRLAERAHAWTVSMHYVLSIDDERIAVWRADPPRELVALPLADVLSAEAVHVNGVDPVPALRILWRHGAEEVESDFLLVSRSLPFVRGYSYELAAEAAAQISARLGRVADA</sequence>
<accession>A0A2T4USS1</accession>
<dbReference type="Proteomes" id="UP000241085">
    <property type="component" value="Unassembled WGS sequence"/>
</dbReference>
<comment type="caution">
    <text evidence="2">The sequence shown here is derived from an EMBL/GenBank/DDBJ whole genome shotgun (WGS) entry which is preliminary data.</text>
</comment>
<protein>
    <submittedName>
        <fullName evidence="2">Uncharacterized protein</fullName>
    </submittedName>
</protein>
<evidence type="ECO:0000313" key="3">
    <source>
        <dbReference type="Proteomes" id="UP000241085"/>
    </source>
</evidence>
<reference evidence="2 3" key="1">
    <citation type="submission" date="2018-03" db="EMBL/GenBank/DDBJ databases">
        <title>Bacteriophage NCPPB3778 and a type I-E CRISPR drive the evolution of the US Biological Select Agent, Rathayibacter toxicus.</title>
        <authorList>
            <person name="Davis E.W.II."/>
            <person name="Tabima J.F."/>
            <person name="Weisberg A.J."/>
            <person name="Dantas Lopes L."/>
            <person name="Wiseman M.S."/>
            <person name="Wiseman M.S."/>
            <person name="Pupko T."/>
            <person name="Belcher M.S."/>
            <person name="Sechler A.J."/>
            <person name="Tancos M.A."/>
            <person name="Schroeder B.K."/>
            <person name="Murray T.D."/>
            <person name="Luster D.G."/>
            <person name="Schneider W.L."/>
            <person name="Rogers E."/>
            <person name="Andreote F.D."/>
            <person name="Grunwald N.J."/>
            <person name="Putnam M.L."/>
            <person name="Chang J.H."/>
        </authorList>
    </citation>
    <scope>NUCLEOTIDE SEQUENCE [LARGE SCALE GENOMIC DNA]</scope>
    <source>
        <strain evidence="2 3">DSM 15933</strain>
    </source>
</reference>
<dbReference type="AlphaFoldDB" id="A0A2T4USS1"/>
<feature type="transmembrane region" description="Helical" evidence="1">
    <location>
        <begin position="32"/>
        <end position="48"/>
    </location>
</feature>